<sequence>MASSLSTSNINGIMNNYNQHRSSSIPKRPNGRPRQRSTSVPYTQVRAPKGKVVQTIRKKKVPNSSKHLPQSFSYKEFEEIWERNVEYTDQTSEKDILKYVCNAFNSQSSENVAEVNGIKPSWYKTITA</sequence>
<gene>
    <name evidence="2" type="ORF">PACLA_8A044574</name>
</gene>
<evidence type="ECO:0000313" key="2">
    <source>
        <dbReference type="EMBL" id="CAB4021165.1"/>
    </source>
</evidence>
<accession>A0A7D9J3K7</accession>
<organism evidence="2 3">
    <name type="scientific">Paramuricea clavata</name>
    <name type="common">Red gorgonian</name>
    <name type="synonym">Violescent sea-whip</name>
    <dbReference type="NCBI Taxonomy" id="317549"/>
    <lineage>
        <taxon>Eukaryota</taxon>
        <taxon>Metazoa</taxon>
        <taxon>Cnidaria</taxon>
        <taxon>Anthozoa</taxon>
        <taxon>Octocorallia</taxon>
        <taxon>Malacalcyonacea</taxon>
        <taxon>Plexauridae</taxon>
        <taxon>Paramuricea</taxon>
    </lineage>
</organism>
<protein>
    <submittedName>
        <fullName evidence="2">Uncharacterized protein</fullName>
    </submittedName>
</protein>
<reference evidence="2" key="1">
    <citation type="submission" date="2020-04" db="EMBL/GenBank/DDBJ databases">
        <authorList>
            <person name="Alioto T."/>
            <person name="Alioto T."/>
            <person name="Gomez Garrido J."/>
        </authorList>
    </citation>
    <scope>NUCLEOTIDE SEQUENCE</scope>
    <source>
        <strain evidence="2">A484AB</strain>
    </source>
</reference>
<comment type="caution">
    <text evidence="2">The sequence shown here is derived from an EMBL/GenBank/DDBJ whole genome shotgun (WGS) entry which is preliminary data.</text>
</comment>
<evidence type="ECO:0000256" key="1">
    <source>
        <dbReference type="SAM" id="MobiDB-lite"/>
    </source>
</evidence>
<keyword evidence="3" id="KW-1185">Reference proteome</keyword>
<feature type="region of interest" description="Disordered" evidence="1">
    <location>
        <begin position="1"/>
        <end position="52"/>
    </location>
</feature>
<feature type="compositionally biased region" description="Polar residues" evidence="1">
    <location>
        <begin position="1"/>
        <end position="25"/>
    </location>
</feature>
<name>A0A7D9J3K7_PARCT</name>
<dbReference type="EMBL" id="CACRXK020011299">
    <property type="protein sequence ID" value="CAB4021165.1"/>
    <property type="molecule type" value="Genomic_DNA"/>
</dbReference>
<dbReference type="Proteomes" id="UP001152795">
    <property type="component" value="Unassembled WGS sequence"/>
</dbReference>
<evidence type="ECO:0000313" key="3">
    <source>
        <dbReference type="Proteomes" id="UP001152795"/>
    </source>
</evidence>
<dbReference type="AlphaFoldDB" id="A0A7D9J3K7"/>
<proteinExistence type="predicted"/>